<evidence type="ECO:0000313" key="1">
    <source>
        <dbReference type="EMBL" id="PWU43339.1"/>
    </source>
</evidence>
<organism evidence="1 2">
    <name type="scientific">Micromonospora globispora</name>
    <dbReference type="NCBI Taxonomy" id="1450148"/>
    <lineage>
        <taxon>Bacteria</taxon>
        <taxon>Bacillati</taxon>
        <taxon>Actinomycetota</taxon>
        <taxon>Actinomycetes</taxon>
        <taxon>Micromonosporales</taxon>
        <taxon>Micromonosporaceae</taxon>
        <taxon>Micromonospora</taxon>
    </lineage>
</organism>
<dbReference type="Proteomes" id="UP000245683">
    <property type="component" value="Unassembled WGS sequence"/>
</dbReference>
<keyword evidence="2" id="KW-1185">Reference proteome</keyword>
<dbReference type="OrthoDB" id="2648199at2"/>
<comment type="caution">
    <text evidence="1">The sequence shown here is derived from an EMBL/GenBank/DDBJ whole genome shotgun (WGS) entry which is preliminary data.</text>
</comment>
<dbReference type="AlphaFoldDB" id="A0A317JRH7"/>
<accession>A0A317JRH7</accession>
<evidence type="ECO:0000313" key="2">
    <source>
        <dbReference type="Proteomes" id="UP000245683"/>
    </source>
</evidence>
<protein>
    <submittedName>
        <fullName evidence="1">Uncharacterized protein</fullName>
    </submittedName>
</protein>
<sequence length="94" mass="10208">MATFDEWLDAYDIVYQALPGTADASCPNCGHKTLRLVFVGPPGRDVGYAAFWCDTCLEGIHISRAPIPAGVVARSLASPPEERLRGIPSYRVVM</sequence>
<name>A0A317JRH7_9ACTN</name>
<reference evidence="2" key="1">
    <citation type="submission" date="2018-05" db="EMBL/GenBank/DDBJ databases">
        <title>Micromonospora globispora sp. nov. and Micromonospora rugosa sp. nov., isolated from marine sediment.</title>
        <authorList>
            <person name="Carro L."/>
            <person name="Aysel V."/>
            <person name="Cetin D."/>
            <person name="Igual J.M."/>
            <person name="Klenk H.-P."/>
            <person name="Trujillo M.E."/>
            <person name="Sahin N."/>
        </authorList>
    </citation>
    <scope>NUCLEOTIDE SEQUENCE [LARGE SCALE GENOMIC DNA]</scope>
    <source>
        <strain evidence="2">S2904</strain>
    </source>
</reference>
<gene>
    <name evidence="1" type="ORF">DLJ46_31905</name>
</gene>
<dbReference type="EMBL" id="QGSV01000455">
    <property type="protein sequence ID" value="PWU43339.1"/>
    <property type="molecule type" value="Genomic_DNA"/>
</dbReference>
<proteinExistence type="predicted"/>